<sequence length="90" mass="10475">MRYIVARSKEAHVIVNSFLPYELAIMKSRLGEYFPGFVEEFGDNPEQEDALVRAVRVQELFDQILPFDDDRLVPARSLLREFIGGSEYTY</sequence>
<protein>
    <submittedName>
        <fullName evidence="1">Uncharacterized protein</fullName>
    </submittedName>
</protein>
<dbReference type="AlphaFoldDB" id="A0A0F9B0T6"/>
<comment type="caution">
    <text evidence="1">The sequence shown here is derived from an EMBL/GenBank/DDBJ whole genome shotgun (WGS) entry which is preliminary data.</text>
</comment>
<accession>A0A0F9B0T6</accession>
<gene>
    <name evidence="1" type="ORF">LCGC14_2784830</name>
</gene>
<evidence type="ECO:0000313" key="1">
    <source>
        <dbReference type="EMBL" id="KKK84294.1"/>
    </source>
</evidence>
<proteinExistence type="predicted"/>
<organism evidence="1">
    <name type="scientific">marine sediment metagenome</name>
    <dbReference type="NCBI Taxonomy" id="412755"/>
    <lineage>
        <taxon>unclassified sequences</taxon>
        <taxon>metagenomes</taxon>
        <taxon>ecological metagenomes</taxon>
    </lineage>
</organism>
<dbReference type="EMBL" id="LAZR01051846">
    <property type="protein sequence ID" value="KKK84294.1"/>
    <property type="molecule type" value="Genomic_DNA"/>
</dbReference>
<name>A0A0F9B0T6_9ZZZZ</name>
<reference evidence="1" key="1">
    <citation type="journal article" date="2015" name="Nature">
        <title>Complex archaea that bridge the gap between prokaryotes and eukaryotes.</title>
        <authorList>
            <person name="Spang A."/>
            <person name="Saw J.H."/>
            <person name="Jorgensen S.L."/>
            <person name="Zaremba-Niedzwiedzka K."/>
            <person name="Martijn J."/>
            <person name="Lind A.E."/>
            <person name="van Eijk R."/>
            <person name="Schleper C."/>
            <person name="Guy L."/>
            <person name="Ettema T.J."/>
        </authorList>
    </citation>
    <scope>NUCLEOTIDE SEQUENCE</scope>
</reference>